<sequence>MTEVALGIALLTGLVLALSAALLLARRLLVPDRAIAVAVNGGAGFESRFGTKLLTALAENDILLPAACGGAGTCGLCRVRVTQGSPAPLPAETALLSRAERRGGLHLACQLVLREPVAIEVP</sequence>
<accession>A0A9X2JRL8</accession>
<dbReference type="RefSeq" id="WP_253335294.1">
    <property type="nucleotide sequence ID" value="NZ_JAMYXC010000314.1"/>
</dbReference>
<keyword evidence="2" id="KW-0274">FAD</keyword>
<keyword evidence="5" id="KW-1185">Reference proteome</keyword>
<evidence type="ECO:0000256" key="1">
    <source>
        <dbReference type="ARBA" id="ARBA00022630"/>
    </source>
</evidence>
<dbReference type="InterPro" id="IPR036010">
    <property type="entry name" value="2Fe-2S_ferredoxin-like_sf"/>
</dbReference>
<organism evidence="4 5">
    <name type="scientific">Limimaricola litoreus</name>
    <dbReference type="NCBI Taxonomy" id="2955316"/>
    <lineage>
        <taxon>Bacteria</taxon>
        <taxon>Pseudomonadati</taxon>
        <taxon>Pseudomonadota</taxon>
        <taxon>Alphaproteobacteria</taxon>
        <taxon>Rhodobacterales</taxon>
        <taxon>Paracoccaceae</taxon>
        <taxon>Limimaricola</taxon>
    </lineage>
</organism>
<dbReference type="PANTHER" id="PTHR43644">
    <property type="entry name" value="NA(+)-TRANSLOCATING NADH-QUINONE REDUCTASE SUBUNIT"/>
    <property type="match status" value="1"/>
</dbReference>
<dbReference type="InterPro" id="IPR012675">
    <property type="entry name" value="Beta-grasp_dom_sf"/>
</dbReference>
<dbReference type="CDD" id="cd00207">
    <property type="entry name" value="fer2"/>
    <property type="match status" value="1"/>
</dbReference>
<dbReference type="GO" id="GO:0051536">
    <property type="term" value="F:iron-sulfur cluster binding"/>
    <property type="evidence" value="ECO:0007669"/>
    <property type="project" value="InterPro"/>
</dbReference>
<dbReference type="Proteomes" id="UP001139477">
    <property type="component" value="Unassembled WGS sequence"/>
</dbReference>
<dbReference type="EMBL" id="JAMYXC010000314">
    <property type="protein sequence ID" value="MCP1170580.1"/>
    <property type="molecule type" value="Genomic_DNA"/>
</dbReference>
<feature type="domain" description="2Fe-2S ferredoxin-type" evidence="3">
    <location>
        <begin position="33"/>
        <end position="122"/>
    </location>
</feature>
<evidence type="ECO:0000256" key="2">
    <source>
        <dbReference type="ARBA" id="ARBA00022827"/>
    </source>
</evidence>
<dbReference type="InterPro" id="IPR001041">
    <property type="entry name" value="2Fe-2S_ferredoxin-type"/>
</dbReference>
<gene>
    <name evidence="4" type="ORF">NHG85_18920</name>
</gene>
<dbReference type="PROSITE" id="PS51085">
    <property type="entry name" value="2FE2S_FER_2"/>
    <property type="match status" value="1"/>
</dbReference>
<dbReference type="Pfam" id="PF00111">
    <property type="entry name" value="Fer2"/>
    <property type="match status" value="1"/>
</dbReference>
<feature type="non-terminal residue" evidence="4">
    <location>
        <position position="122"/>
    </location>
</feature>
<protein>
    <submittedName>
        <fullName evidence="4">2Fe-2S iron-sulfur cluster-binding protein</fullName>
    </submittedName>
</protein>
<dbReference type="SUPFAM" id="SSF54292">
    <property type="entry name" value="2Fe-2S ferredoxin-like"/>
    <property type="match status" value="1"/>
</dbReference>
<reference evidence="4" key="1">
    <citation type="submission" date="2022-06" db="EMBL/GenBank/DDBJ databases">
        <title>Limimaricola sediminis sp. nov., isolated from an intertidal sediment.</title>
        <authorList>
            <person name="Shao X."/>
        </authorList>
    </citation>
    <scope>NUCLEOTIDE SEQUENCE</scope>
    <source>
        <strain evidence="4">ASW11-118</strain>
    </source>
</reference>
<keyword evidence="1" id="KW-0285">Flavoprotein</keyword>
<dbReference type="Gene3D" id="3.10.20.30">
    <property type="match status" value="1"/>
</dbReference>
<evidence type="ECO:0000313" key="5">
    <source>
        <dbReference type="Proteomes" id="UP001139477"/>
    </source>
</evidence>
<evidence type="ECO:0000313" key="4">
    <source>
        <dbReference type="EMBL" id="MCP1170580.1"/>
    </source>
</evidence>
<name>A0A9X2JRL8_9RHOB</name>
<proteinExistence type="predicted"/>
<evidence type="ECO:0000259" key="3">
    <source>
        <dbReference type="PROSITE" id="PS51085"/>
    </source>
</evidence>
<dbReference type="PANTHER" id="PTHR43644:SF1">
    <property type="entry name" value="NAD(P)H-FLAVIN REDUCTASE"/>
    <property type="match status" value="1"/>
</dbReference>
<dbReference type="AlphaFoldDB" id="A0A9X2JRL8"/>
<comment type="caution">
    <text evidence="4">The sequence shown here is derived from an EMBL/GenBank/DDBJ whole genome shotgun (WGS) entry which is preliminary data.</text>
</comment>